<reference evidence="3" key="1">
    <citation type="journal article" date="2019" name="Int. J. Syst. Evol. Microbiol.">
        <title>The Global Catalogue of Microorganisms (GCM) 10K type strain sequencing project: providing services to taxonomists for standard genome sequencing and annotation.</title>
        <authorList>
            <consortium name="The Broad Institute Genomics Platform"/>
            <consortium name="The Broad Institute Genome Sequencing Center for Infectious Disease"/>
            <person name="Wu L."/>
            <person name="Ma J."/>
        </authorList>
    </citation>
    <scope>NUCLEOTIDE SEQUENCE [LARGE SCALE GENOMIC DNA]</scope>
    <source>
        <strain evidence="3">JCM 3366</strain>
    </source>
</reference>
<evidence type="ECO:0000256" key="1">
    <source>
        <dbReference type="SAM" id="SignalP"/>
    </source>
</evidence>
<keyword evidence="3" id="KW-1185">Reference proteome</keyword>
<dbReference type="RefSeq" id="WP_223021391.1">
    <property type="nucleotide sequence ID" value="NZ_CP078143.1"/>
</dbReference>
<feature type="chain" id="PRO_5046871795" evidence="1">
    <location>
        <begin position="24"/>
        <end position="427"/>
    </location>
</feature>
<feature type="signal peptide" evidence="1">
    <location>
        <begin position="1"/>
        <end position="23"/>
    </location>
</feature>
<evidence type="ECO:0000313" key="3">
    <source>
        <dbReference type="Proteomes" id="UP001596107"/>
    </source>
</evidence>
<sequence length="427" mass="46585">MRAVARFAAILFTGLVFETGAQAASMQPYQMVRSLQRVQDRIAGGDHAALPMQQKLLGIIDNRIRKADPEDFSDPRNLQALLIYGLSGGNPKTLELLFSKLTLGAQETRLGEAIVRYAHGDFTAARSMLQEIDPKSLPPEVGPPVALVSATVTARDNPLFAIRMLDEARLLSPGTLIEEAALRRSIPLAAALKDTQRLARASEQYVRRFLRSPYATQFVDTFVAAVVELHDTVDPSMVDEVTAQMSDEQARIVYLRLARKSAIEGYERLLAFASQKAMAYGRNADGGNDPRAVLYANMASVSSDNVNEVLVALTGIDRHRLSKADQELLDASVAIAKAVLDEPRHTSAVAMDSEPELVDARLPDEEFSEHDNKSAEIADSSTSLIAQEAAMPVVSGETVHDEADSYLKEMRSKLDDIDALLGKEPGQ</sequence>
<keyword evidence="1" id="KW-0732">Signal</keyword>
<organism evidence="2 3">
    <name type="scientific">Nitratireductor kimnyeongensis</name>
    <dbReference type="NCBI Taxonomy" id="430679"/>
    <lineage>
        <taxon>Bacteria</taxon>
        <taxon>Pseudomonadati</taxon>
        <taxon>Pseudomonadota</taxon>
        <taxon>Alphaproteobacteria</taxon>
        <taxon>Hyphomicrobiales</taxon>
        <taxon>Phyllobacteriaceae</taxon>
        <taxon>Nitratireductor</taxon>
    </lineage>
</organism>
<gene>
    <name evidence="2" type="ORF">ACFPOD_09165</name>
</gene>
<comment type="caution">
    <text evidence="2">The sequence shown here is derived from an EMBL/GenBank/DDBJ whole genome shotgun (WGS) entry which is preliminary data.</text>
</comment>
<dbReference type="EMBL" id="JBHSNB010000002">
    <property type="protein sequence ID" value="MFC5585281.1"/>
    <property type="molecule type" value="Genomic_DNA"/>
</dbReference>
<accession>A0ABW0T7C5</accession>
<dbReference type="Proteomes" id="UP001596107">
    <property type="component" value="Unassembled WGS sequence"/>
</dbReference>
<name>A0ABW0T7C5_9HYPH</name>
<protein>
    <submittedName>
        <fullName evidence="2">Chemotaxis protein</fullName>
    </submittedName>
</protein>
<proteinExistence type="predicted"/>
<evidence type="ECO:0000313" key="2">
    <source>
        <dbReference type="EMBL" id="MFC5585281.1"/>
    </source>
</evidence>